<gene>
    <name evidence="2" type="ORF">FHR75_001914</name>
</gene>
<feature type="region of interest" description="Disordered" evidence="1">
    <location>
        <begin position="46"/>
        <end position="131"/>
    </location>
</feature>
<organism evidence="2 3">
    <name type="scientific">Kineococcus radiotolerans</name>
    <dbReference type="NCBI Taxonomy" id="131568"/>
    <lineage>
        <taxon>Bacteria</taxon>
        <taxon>Bacillati</taxon>
        <taxon>Actinomycetota</taxon>
        <taxon>Actinomycetes</taxon>
        <taxon>Kineosporiales</taxon>
        <taxon>Kineosporiaceae</taxon>
        <taxon>Kineococcus</taxon>
    </lineage>
</organism>
<dbReference type="Proteomes" id="UP000533269">
    <property type="component" value="Unassembled WGS sequence"/>
</dbReference>
<reference evidence="2 3" key="1">
    <citation type="submission" date="2020-08" db="EMBL/GenBank/DDBJ databases">
        <title>The Agave Microbiome: Exploring the role of microbial communities in plant adaptations to desert environments.</title>
        <authorList>
            <person name="Partida-Martinez L.P."/>
        </authorList>
    </citation>
    <scope>NUCLEOTIDE SEQUENCE [LARGE SCALE GENOMIC DNA]</scope>
    <source>
        <strain evidence="2 3">AS2.23</strain>
    </source>
</reference>
<protein>
    <submittedName>
        <fullName evidence="2">Uncharacterized protein</fullName>
    </submittedName>
</protein>
<evidence type="ECO:0000313" key="2">
    <source>
        <dbReference type="EMBL" id="MBB2901126.1"/>
    </source>
</evidence>
<comment type="caution">
    <text evidence="2">The sequence shown here is derived from an EMBL/GenBank/DDBJ whole genome shotgun (WGS) entry which is preliminary data.</text>
</comment>
<dbReference type="AlphaFoldDB" id="A0A7W4XWJ8"/>
<evidence type="ECO:0000256" key="1">
    <source>
        <dbReference type="SAM" id="MobiDB-lite"/>
    </source>
</evidence>
<proteinExistence type="predicted"/>
<feature type="compositionally biased region" description="Basic and acidic residues" evidence="1">
    <location>
        <begin position="67"/>
        <end position="78"/>
    </location>
</feature>
<sequence>MVDGQTAPLGDGHVLVGPARGAGQAEHGVAVLEQALRGRVHDLLGERVGRPVAPGPAQHRQGDPLPDDGHVAAGEDRPGGLLQPPQVGGQQVGVVAGAGAVGAGDEDEQRSRRGGGHAATVDDNVQKREGI</sequence>
<evidence type="ECO:0000313" key="3">
    <source>
        <dbReference type="Proteomes" id="UP000533269"/>
    </source>
</evidence>
<dbReference type="EMBL" id="JACHVY010000001">
    <property type="protein sequence ID" value="MBB2901126.1"/>
    <property type="molecule type" value="Genomic_DNA"/>
</dbReference>
<name>A0A7W4XWJ8_KINRA</name>
<feature type="compositionally biased region" description="Low complexity" evidence="1">
    <location>
        <begin position="79"/>
        <end position="98"/>
    </location>
</feature>
<accession>A0A7W4XWJ8</accession>
<reference evidence="2 3" key="2">
    <citation type="submission" date="2020-08" db="EMBL/GenBank/DDBJ databases">
        <authorList>
            <person name="Partida-Martinez L."/>
            <person name="Huntemann M."/>
            <person name="Clum A."/>
            <person name="Wang J."/>
            <person name="Palaniappan K."/>
            <person name="Ritter S."/>
            <person name="Chen I.-M."/>
            <person name="Stamatis D."/>
            <person name="Reddy T."/>
            <person name="O'Malley R."/>
            <person name="Daum C."/>
            <person name="Shapiro N."/>
            <person name="Ivanova N."/>
            <person name="Kyrpides N."/>
            <person name="Woyke T."/>
        </authorList>
    </citation>
    <scope>NUCLEOTIDE SEQUENCE [LARGE SCALE GENOMIC DNA]</scope>
    <source>
        <strain evidence="2 3">AS2.23</strain>
    </source>
</reference>